<evidence type="ECO:0000256" key="10">
    <source>
        <dbReference type="ARBA" id="ARBA00023268"/>
    </source>
</evidence>
<comment type="similarity">
    <text evidence="1">In the C-terminal section; belongs to the transpeptidase family.</text>
</comment>
<evidence type="ECO:0000256" key="7">
    <source>
        <dbReference type="ARBA" id="ARBA00022801"/>
    </source>
</evidence>
<keyword evidence="14" id="KW-0732">Signal</keyword>
<dbReference type="InParanoid" id="A0A0J6ZQ19"/>
<keyword evidence="10" id="KW-0511">Multifunctional enzyme</keyword>
<dbReference type="PANTHER" id="PTHR32282">
    <property type="entry name" value="BINDING PROTEIN TRANSPEPTIDASE, PUTATIVE-RELATED"/>
    <property type="match status" value="1"/>
</dbReference>
<keyword evidence="17" id="KW-1185">Reference proteome</keyword>
<sequence length="259" mass="29329">MKKKYLFIFLLAFAACASWNILTDTSKPAKPAAAASWTEKVSGWIPSAGTAKQKLYPYLHFREAINEKIKAMPMYVSISVIPRPMQQAVIATEDRRFYEHGAIDPIGIMRAMMVNFNSGETLEGGSTISQQVVKNVFLSHERTLTRKIQELVLSILLERNYTKDEILEIYLNSAYFGANATGIEDACRIYYGIPCDKLTLAQSSMLAGLLQAPTYYNPLENYTAARRRQQVVLALMAEQNYITQRDATRAYHEDLHLQK</sequence>
<comment type="catalytic activity">
    <reaction evidence="12">
        <text>Preferential cleavage: (Ac)2-L-Lys-D-Ala-|-D-Ala. Also transpeptidation of peptidyl-alanyl moieties that are N-acyl substituents of D-alanine.</text>
        <dbReference type="EC" id="3.4.16.4"/>
    </reaction>
</comment>
<keyword evidence="3" id="KW-0121">Carboxypeptidase</keyword>
<comment type="caution">
    <text evidence="16">The sequence shown here is derived from an EMBL/GenBank/DDBJ whole genome shotgun (WGS) entry which is preliminary data.</text>
</comment>
<evidence type="ECO:0000259" key="15">
    <source>
        <dbReference type="Pfam" id="PF00912"/>
    </source>
</evidence>
<dbReference type="Pfam" id="PF00912">
    <property type="entry name" value="Transgly"/>
    <property type="match status" value="1"/>
</dbReference>
<keyword evidence="4" id="KW-0645">Protease</keyword>
<keyword evidence="5" id="KW-0328">Glycosyltransferase</keyword>
<evidence type="ECO:0000256" key="4">
    <source>
        <dbReference type="ARBA" id="ARBA00022670"/>
    </source>
</evidence>
<dbReference type="InterPro" id="IPR001264">
    <property type="entry name" value="Glyco_trans_51"/>
</dbReference>
<dbReference type="RefSeq" id="WP_048513748.1">
    <property type="nucleotide sequence ID" value="NZ_FUXD01000016.1"/>
</dbReference>
<evidence type="ECO:0000256" key="9">
    <source>
        <dbReference type="ARBA" id="ARBA00022984"/>
    </source>
</evidence>
<feature type="chain" id="PRO_5038486449" evidence="14">
    <location>
        <begin position="18"/>
        <end position="259"/>
    </location>
</feature>
<dbReference type="GO" id="GO:0006508">
    <property type="term" value="P:proteolysis"/>
    <property type="evidence" value="ECO:0007669"/>
    <property type="project" value="UniProtKB-KW"/>
</dbReference>
<evidence type="ECO:0000256" key="5">
    <source>
        <dbReference type="ARBA" id="ARBA00022676"/>
    </source>
</evidence>
<dbReference type="InterPro" id="IPR023346">
    <property type="entry name" value="Lysozyme-like_dom_sf"/>
</dbReference>
<proteinExistence type="inferred from homology"/>
<dbReference type="GO" id="GO:0008955">
    <property type="term" value="F:peptidoglycan glycosyltransferase activity"/>
    <property type="evidence" value="ECO:0007669"/>
    <property type="project" value="UniProtKB-EC"/>
</dbReference>
<gene>
    <name evidence="16" type="ORF">AB840_05020</name>
</gene>
<protein>
    <submittedName>
        <fullName evidence="16">Transglycosylase</fullName>
    </submittedName>
</protein>
<dbReference type="PANTHER" id="PTHR32282:SF33">
    <property type="entry name" value="PEPTIDOGLYCAN GLYCOSYLTRANSFERASE"/>
    <property type="match status" value="1"/>
</dbReference>
<accession>A0A0J6ZQ19</accession>
<dbReference type="AlphaFoldDB" id="A0A0J6ZQ19"/>
<keyword evidence="11" id="KW-0961">Cell wall biogenesis/degradation</keyword>
<evidence type="ECO:0000256" key="3">
    <source>
        <dbReference type="ARBA" id="ARBA00022645"/>
    </source>
</evidence>
<evidence type="ECO:0000313" key="16">
    <source>
        <dbReference type="EMBL" id="KMO87011.1"/>
    </source>
</evidence>
<evidence type="ECO:0000313" key="17">
    <source>
        <dbReference type="Proteomes" id="UP000036503"/>
    </source>
</evidence>
<dbReference type="PATRIC" id="fig|1122219.3.peg.346"/>
<comment type="catalytic activity">
    <reaction evidence="13">
        <text>[GlcNAc-(1-&gt;4)-Mur2Ac(oyl-L-Ala-gamma-D-Glu-L-Lys-D-Ala-D-Ala)](n)-di-trans,octa-cis-undecaprenyl diphosphate + beta-D-GlcNAc-(1-&gt;4)-Mur2Ac(oyl-L-Ala-gamma-D-Glu-L-Lys-D-Ala-D-Ala)-di-trans,octa-cis-undecaprenyl diphosphate = [GlcNAc-(1-&gt;4)-Mur2Ac(oyl-L-Ala-gamma-D-Glu-L-Lys-D-Ala-D-Ala)](n+1)-di-trans,octa-cis-undecaprenyl diphosphate + di-trans,octa-cis-undecaprenyl diphosphate + H(+)</text>
        <dbReference type="Rhea" id="RHEA:23708"/>
        <dbReference type="Rhea" id="RHEA-COMP:9602"/>
        <dbReference type="Rhea" id="RHEA-COMP:9603"/>
        <dbReference type="ChEBI" id="CHEBI:15378"/>
        <dbReference type="ChEBI" id="CHEBI:58405"/>
        <dbReference type="ChEBI" id="CHEBI:60033"/>
        <dbReference type="ChEBI" id="CHEBI:78435"/>
        <dbReference type="EC" id="2.4.99.28"/>
    </reaction>
</comment>
<evidence type="ECO:0000256" key="13">
    <source>
        <dbReference type="ARBA" id="ARBA00049902"/>
    </source>
</evidence>
<evidence type="ECO:0000256" key="12">
    <source>
        <dbReference type="ARBA" id="ARBA00034000"/>
    </source>
</evidence>
<name>A0A0J6ZQ19_9FIRM</name>
<keyword evidence="8" id="KW-0133">Cell shape</keyword>
<dbReference type="SUPFAM" id="SSF53955">
    <property type="entry name" value="Lysozyme-like"/>
    <property type="match status" value="1"/>
</dbReference>
<dbReference type="Gene3D" id="1.10.3810.10">
    <property type="entry name" value="Biosynthetic peptidoglycan transglycosylase-like"/>
    <property type="match status" value="1"/>
</dbReference>
<keyword evidence="7" id="KW-0378">Hydrolase</keyword>
<dbReference type="Proteomes" id="UP000036503">
    <property type="component" value="Unassembled WGS sequence"/>
</dbReference>
<dbReference type="InterPro" id="IPR036950">
    <property type="entry name" value="PBP_transglycosylase"/>
</dbReference>
<dbReference type="GO" id="GO:0009252">
    <property type="term" value="P:peptidoglycan biosynthetic process"/>
    <property type="evidence" value="ECO:0007669"/>
    <property type="project" value="UniProtKB-KW"/>
</dbReference>
<evidence type="ECO:0000256" key="8">
    <source>
        <dbReference type="ARBA" id="ARBA00022960"/>
    </source>
</evidence>
<dbReference type="GO" id="GO:0071555">
    <property type="term" value="P:cell wall organization"/>
    <property type="evidence" value="ECO:0007669"/>
    <property type="project" value="UniProtKB-KW"/>
</dbReference>
<dbReference type="EMBL" id="LEKT01000011">
    <property type="protein sequence ID" value="KMO87011.1"/>
    <property type="molecule type" value="Genomic_DNA"/>
</dbReference>
<keyword evidence="6" id="KW-0808">Transferase</keyword>
<dbReference type="GO" id="GO:0009002">
    <property type="term" value="F:serine-type D-Ala-D-Ala carboxypeptidase activity"/>
    <property type="evidence" value="ECO:0007669"/>
    <property type="project" value="UniProtKB-EC"/>
</dbReference>
<reference evidence="16 17" key="1">
    <citation type="submission" date="2015-06" db="EMBL/GenBank/DDBJ databases">
        <title>Draft genome sequence of beer spoilage bacterium Megasphaera cerevisiae type strain 20462.</title>
        <authorList>
            <person name="Kutumbaka K."/>
            <person name="Pasmowitz J."/>
            <person name="Mategko J."/>
            <person name="Reyes D."/>
            <person name="Friedrich A."/>
            <person name="Han S."/>
            <person name="Martens-Habbena W."/>
            <person name="Neal-McKinney J."/>
            <person name="Janagama H.K."/>
            <person name="Nadala C."/>
            <person name="Samadpour M."/>
        </authorList>
    </citation>
    <scope>NUCLEOTIDE SEQUENCE [LARGE SCALE GENOMIC DNA]</scope>
    <source>
        <strain evidence="16 17">DSM 20462</strain>
    </source>
</reference>
<comment type="similarity">
    <text evidence="2">In the N-terminal section; belongs to the glycosyltransferase 51 family.</text>
</comment>
<dbReference type="InterPro" id="IPR050396">
    <property type="entry name" value="Glycosyltr_51/Transpeptidase"/>
</dbReference>
<dbReference type="FunFam" id="1.10.3810.10:FF:000001">
    <property type="entry name" value="Penicillin-binding protein 1A"/>
    <property type="match status" value="1"/>
</dbReference>
<organism evidence="16 17">
    <name type="scientific">Megasphaera cerevisiae DSM 20462</name>
    <dbReference type="NCBI Taxonomy" id="1122219"/>
    <lineage>
        <taxon>Bacteria</taxon>
        <taxon>Bacillati</taxon>
        <taxon>Bacillota</taxon>
        <taxon>Negativicutes</taxon>
        <taxon>Veillonellales</taxon>
        <taxon>Veillonellaceae</taxon>
        <taxon>Megasphaera</taxon>
    </lineage>
</organism>
<evidence type="ECO:0000256" key="2">
    <source>
        <dbReference type="ARBA" id="ARBA00007739"/>
    </source>
</evidence>
<dbReference type="OrthoDB" id="9766909at2"/>
<evidence type="ECO:0000256" key="11">
    <source>
        <dbReference type="ARBA" id="ARBA00023316"/>
    </source>
</evidence>
<keyword evidence="9" id="KW-0573">Peptidoglycan synthesis</keyword>
<dbReference type="PROSITE" id="PS51257">
    <property type="entry name" value="PROKAR_LIPOPROTEIN"/>
    <property type="match status" value="1"/>
</dbReference>
<evidence type="ECO:0000256" key="14">
    <source>
        <dbReference type="SAM" id="SignalP"/>
    </source>
</evidence>
<dbReference type="STRING" id="39029.BSR42_04405"/>
<feature type="signal peptide" evidence="14">
    <location>
        <begin position="1"/>
        <end position="17"/>
    </location>
</feature>
<dbReference type="GO" id="GO:0008360">
    <property type="term" value="P:regulation of cell shape"/>
    <property type="evidence" value="ECO:0007669"/>
    <property type="project" value="UniProtKB-KW"/>
</dbReference>
<evidence type="ECO:0000256" key="6">
    <source>
        <dbReference type="ARBA" id="ARBA00022679"/>
    </source>
</evidence>
<evidence type="ECO:0000256" key="1">
    <source>
        <dbReference type="ARBA" id="ARBA00007090"/>
    </source>
</evidence>
<feature type="domain" description="Glycosyl transferase family 51" evidence="15">
    <location>
        <begin position="74"/>
        <end position="236"/>
    </location>
</feature>